<name>A0A0E0P8K3_ORYRU</name>
<accession>A0A0E0P8K3</accession>
<dbReference type="HOGENOM" id="CLU_2007491_0_0_1"/>
<dbReference type="Proteomes" id="UP000008022">
    <property type="component" value="Unassembled WGS sequence"/>
</dbReference>
<evidence type="ECO:0000313" key="1">
    <source>
        <dbReference type="EnsemblPlants" id="ORUFI04G12360.1"/>
    </source>
</evidence>
<keyword evidence="2" id="KW-1185">Reference proteome</keyword>
<organism evidence="1 2">
    <name type="scientific">Oryza rufipogon</name>
    <name type="common">Brownbeard rice</name>
    <name type="synonym">Asian wild rice</name>
    <dbReference type="NCBI Taxonomy" id="4529"/>
    <lineage>
        <taxon>Eukaryota</taxon>
        <taxon>Viridiplantae</taxon>
        <taxon>Streptophyta</taxon>
        <taxon>Embryophyta</taxon>
        <taxon>Tracheophyta</taxon>
        <taxon>Spermatophyta</taxon>
        <taxon>Magnoliopsida</taxon>
        <taxon>Liliopsida</taxon>
        <taxon>Poales</taxon>
        <taxon>Poaceae</taxon>
        <taxon>BOP clade</taxon>
        <taxon>Oryzoideae</taxon>
        <taxon>Oryzeae</taxon>
        <taxon>Oryzinae</taxon>
        <taxon>Oryza</taxon>
    </lineage>
</organism>
<dbReference type="OMA" id="VVNAKHN"/>
<sequence length="124" mass="13323">MVMAGLLSHSKTRPMVGHRGNRANVTLRRSGPPRPDLAMRLASGRKDKGEPELDGAHVAMAMTVGKGRGAVVTLAKCGGEVAVVNAKHNGLEDLLNFSASPNLWVQEHVSWFDPTTNKKDNSKN</sequence>
<evidence type="ECO:0000313" key="2">
    <source>
        <dbReference type="Proteomes" id="UP000008022"/>
    </source>
</evidence>
<dbReference type="EnsemblPlants" id="ORUFI04G12360.1">
    <property type="protein sequence ID" value="ORUFI04G12360.1"/>
    <property type="gene ID" value="ORUFI04G12360"/>
</dbReference>
<dbReference type="AlphaFoldDB" id="A0A0E0P8K3"/>
<protein>
    <submittedName>
        <fullName evidence="1">Uncharacterized protein</fullName>
    </submittedName>
</protein>
<reference evidence="2" key="1">
    <citation type="submission" date="2013-06" db="EMBL/GenBank/DDBJ databases">
        <authorList>
            <person name="Zhao Q."/>
        </authorList>
    </citation>
    <scope>NUCLEOTIDE SEQUENCE</scope>
    <source>
        <strain evidence="2">cv. W1943</strain>
    </source>
</reference>
<reference evidence="1" key="2">
    <citation type="submission" date="2015-06" db="UniProtKB">
        <authorList>
            <consortium name="EnsemblPlants"/>
        </authorList>
    </citation>
    <scope>IDENTIFICATION</scope>
</reference>
<proteinExistence type="predicted"/>
<dbReference type="Gramene" id="ORUFI04G12360.1">
    <property type="protein sequence ID" value="ORUFI04G12360.1"/>
    <property type="gene ID" value="ORUFI04G12360"/>
</dbReference>